<dbReference type="RefSeq" id="WP_234316194.1">
    <property type="nucleotide sequence ID" value="NZ_CP108588.1"/>
</dbReference>
<feature type="region of interest" description="Disordered" evidence="1">
    <location>
        <begin position="100"/>
        <end position="124"/>
    </location>
</feature>
<accession>A0A7J0D5I0</accession>
<proteinExistence type="predicted"/>
<feature type="compositionally biased region" description="Basic and acidic residues" evidence="1">
    <location>
        <begin position="100"/>
        <end position="111"/>
    </location>
</feature>
<evidence type="ECO:0000313" key="3">
    <source>
        <dbReference type="Proteomes" id="UP000498740"/>
    </source>
</evidence>
<reference evidence="2 3" key="1">
    <citation type="submission" date="2020-05" db="EMBL/GenBank/DDBJ databases">
        <title>Whole genome shotgun sequence of Streptomyces microflavus NBRC 13062.</title>
        <authorList>
            <person name="Komaki H."/>
            <person name="Tamura T."/>
        </authorList>
    </citation>
    <scope>NUCLEOTIDE SEQUENCE [LARGE SCALE GENOMIC DNA]</scope>
    <source>
        <strain evidence="2 3">NBRC 13062</strain>
    </source>
</reference>
<gene>
    <name evidence="2" type="ORF">Smic_78630</name>
</gene>
<evidence type="ECO:0000313" key="2">
    <source>
        <dbReference type="EMBL" id="GFN09307.1"/>
    </source>
</evidence>
<protein>
    <submittedName>
        <fullName evidence="2">Uncharacterized protein</fullName>
    </submittedName>
</protein>
<sequence length="124" mass="12982">MSRLPAPPAPAVPDSPALCGAAASEPGVPWGLEVLKALGATPAPWYVVAYPATGGGWHISLLQAGAIVRDSFTATDLEAADRGLQDRGYLSLASAMGRDWDRLTPRKDDQGRGTPVFLDPEEDA</sequence>
<comment type="caution">
    <text evidence="2">The sequence shown here is derived from an EMBL/GenBank/DDBJ whole genome shotgun (WGS) entry which is preliminary data.</text>
</comment>
<name>A0A7J0D5I0_STRMI</name>
<dbReference type="EMBL" id="BLWD01000002">
    <property type="protein sequence ID" value="GFN09307.1"/>
    <property type="molecule type" value="Genomic_DNA"/>
</dbReference>
<dbReference type="Proteomes" id="UP000498740">
    <property type="component" value="Unassembled WGS sequence"/>
</dbReference>
<evidence type="ECO:0000256" key="1">
    <source>
        <dbReference type="SAM" id="MobiDB-lite"/>
    </source>
</evidence>
<organism evidence="2 3">
    <name type="scientific">Streptomyces microflavus</name>
    <name type="common">Streptomyces lipmanii</name>
    <dbReference type="NCBI Taxonomy" id="1919"/>
    <lineage>
        <taxon>Bacteria</taxon>
        <taxon>Bacillati</taxon>
        <taxon>Actinomycetota</taxon>
        <taxon>Actinomycetes</taxon>
        <taxon>Kitasatosporales</taxon>
        <taxon>Streptomycetaceae</taxon>
        <taxon>Streptomyces</taxon>
    </lineage>
</organism>
<dbReference type="AlphaFoldDB" id="A0A7J0D5I0"/>